<dbReference type="PROSITE" id="PS50835">
    <property type="entry name" value="IG_LIKE"/>
    <property type="match status" value="1"/>
</dbReference>
<evidence type="ECO:0000313" key="2">
    <source>
        <dbReference type="EMBL" id="GBP53312.1"/>
    </source>
</evidence>
<keyword evidence="3" id="KW-1185">Reference proteome</keyword>
<proteinExistence type="predicted"/>
<dbReference type="InterPro" id="IPR007110">
    <property type="entry name" value="Ig-like_dom"/>
</dbReference>
<accession>A0A4C1WRX7</accession>
<name>A0A4C1WRX7_EUMVA</name>
<dbReference type="Gene3D" id="2.60.40.10">
    <property type="entry name" value="Immunoglobulins"/>
    <property type="match status" value="1"/>
</dbReference>
<dbReference type="AlphaFoldDB" id="A0A4C1WRX7"/>
<dbReference type="FunFam" id="2.60.40.10:FF:000437">
    <property type="entry name" value="Beat-IIIc, isoform A"/>
    <property type="match status" value="1"/>
</dbReference>
<comment type="caution">
    <text evidence="2">The sequence shown here is derived from an EMBL/GenBank/DDBJ whole genome shotgun (WGS) entry which is preliminary data.</text>
</comment>
<dbReference type="Proteomes" id="UP000299102">
    <property type="component" value="Unassembled WGS sequence"/>
</dbReference>
<reference evidence="2 3" key="1">
    <citation type="journal article" date="2019" name="Commun. Biol.">
        <title>The bagworm genome reveals a unique fibroin gene that provides high tensile strength.</title>
        <authorList>
            <person name="Kono N."/>
            <person name="Nakamura H."/>
            <person name="Ohtoshi R."/>
            <person name="Tomita M."/>
            <person name="Numata K."/>
            <person name="Arakawa K."/>
        </authorList>
    </citation>
    <scope>NUCLEOTIDE SEQUENCE [LARGE SCALE GENOMIC DNA]</scope>
</reference>
<organism evidence="2 3">
    <name type="scientific">Eumeta variegata</name>
    <name type="common">Bagworm moth</name>
    <name type="synonym">Eumeta japonica</name>
    <dbReference type="NCBI Taxonomy" id="151549"/>
    <lineage>
        <taxon>Eukaryota</taxon>
        <taxon>Metazoa</taxon>
        <taxon>Ecdysozoa</taxon>
        <taxon>Arthropoda</taxon>
        <taxon>Hexapoda</taxon>
        <taxon>Insecta</taxon>
        <taxon>Pterygota</taxon>
        <taxon>Neoptera</taxon>
        <taxon>Endopterygota</taxon>
        <taxon>Lepidoptera</taxon>
        <taxon>Glossata</taxon>
        <taxon>Ditrysia</taxon>
        <taxon>Tineoidea</taxon>
        <taxon>Psychidae</taxon>
        <taxon>Oiketicinae</taxon>
        <taxon>Eumeta</taxon>
    </lineage>
</organism>
<evidence type="ECO:0000313" key="3">
    <source>
        <dbReference type="Proteomes" id="UP000299102"/>
    </source>
</evidence>
<dbReference type="InterPro" id="IPR036179">
    <property type="entry name" value="Ig-like_dom_sf"/>
</dbReference>
<dbReference type="STRING" id="151549.A0A4C1WRX7"/>
<dbReference type="PANTHER" id="PTHR21261">
    <property type="entry name" value="BEAT PROTEIN"/>
    <property type="match status" value="1"/>
</dbReference>
<dbReference type="SMART" id="SM00409">
    <property type="entry name" value="IG"/>
    <property type="match status" value="1"/>
</dbReference>
<dbReference type="OrthoDB" id="6343941at2759"/>
<dbReference type="EMBL" id="BGZK01000621">
    <property type="protein sequence ID" value="GBP53312.1"/>
    <property type="molecule type" value="Genomic_DNA"/>
</dbReference>
<evidence type="ECO:0000259" key="1">
    <source>
        <dbReference type="PROSITE" id="PS50835"/>
    </source>
</evidence>
<dbReference type="PANTHER" id="PTHR21261:SF15">
    <property type="entry name" value="BEATEN PATH IIIA, ISOFORM D-RELATED"/>
    <property type="match status" value="1"/>
</dbReference>
<feature type="domain" description="Ig-like" evidence="1">
    <location>
        <begin position="104"/>
        <end position="189"/>
    </location>
</feature>
<dbReference type="SUPFAM" id="SSF48726">
    <property type="entry name" value="Immunoglobulin"/>
    <property type="match status" value="1"/>
</dbReference>
<dbReference type="InterPro" id="IPR013783">
    <property type="entry name" value="Ig-like_fold"/>
</dbReference>
<protein>
    <recommendedName>
        <fullName evidence="1">Ig-like domain-containing protein</fullName>
    </recommendedName>
</protein>
<sequence>MEQSILGLRKRNKVHYTKIKEKTKQILFVLHAMKLNWKWSDHLARIENVRCTRHVEIPYPFYHEGYQSSSIAPSSGKHTIRIDIIGVRGLHNLEINVPYAVLTGETVTLECSWQLEDEETLYSVKWYRGREEFYRYIPKELPHTRVFPLPGIEVDISRSGARRVVLQQATPDMAGRFRCEVSADAPTFHTEIRSAPLEVVGEIRIIYLIYLRVGDHVKPSDTDVAVVSMTPGVSGLRPAPGATWRSI</sequence>
<dbReference type="InterPro" id="IPR003599">
    <property type="entry name" value="Ig_sub"/>
</dbReference>
<gene>
    <name evidence="2" type="ORF">EVAR_46569_1</name>
</gene>